<protein>
    <submittedName>
        <fullName evidence="9">F(420)H(2) dehydrogenase subunit L</fullName>
        <ecNumber evidence="9">1.12.98.3</ecNumber>
    </submittedName>
</protein>
<comment type="caution">
    <text evidence="9">The sequence shown here is derived from an EMBL/GenBank/DDBJ whole genome shotgun (WGS) entry which is preliminary data.</text>
</comment>
<dbReference type="Proteomes" id="UP000075321">
    <property type="component" value="Unassembled WGS sequence"/>
</dbReference>
<dbReference type="Pfam" id="PF00662">
    <property type="entry name" value="Proton_antipo_N"/>
    <property type="match status" value="1"/>
</dbReference>
<dbReference type="PANTHER" id="PTHR42703:SF1">
    <property type="entry name" value="NA(+)_H(+) ANTIPORTER SUBUNIT D1"/>
    <property type="match status" value="1"/>
</dbReference>
<feature type="transmembrane region" description="Helical" evidence="6">
    <location>
        <begin position="136"/>
        <end position="155"/>
    </location>
</feature>
<feature type="domain" description="NADH-Ubiquinone oxidoreductase (complex I) chain 5 N-terminal" evidence="8">
    <location>
        <begin position="73"/>
        <end position="109"/>
    </location>
</feature>
<feature type="transmembrane region" description="Helical" evidence="6">
    <location>
        <begin position="31"/>
        <end position="53"/>
    </location>
</feature>
<feature type="domain" description="NADH:quinone oxidoreductase/Mrp antiporter transmembrane" evidence="7">
    <location>
        <begin position="131"/>
        <end position="448"/>
    </location>
</feature>
<evidence type="ECO:0000259" key="7">
    <source>
        <dbReference type="Pfam" id="PF00361"/>
    </source>
</evidence>
<dbReference type="PATRIC" id="fig|1008153.3.peg.1231"/>
<accession>A0A151AEY6</accession>
<evidence type="ECO:0000256" key="4">
    <source>
        <dbReference type="ARBA" id="ARBA00022989"/>
    </source>
</evidence>
<feature type="transmembrane region" description="Helical" evidence="6">
    <location>
        <begin position="6"/>
        <end position="24"/>
    </location>
</feature>
<feature type="transmembrane region" description="Helical" evidence="6">
    <location>
        <begin position="321"/>
        <end position="339"/>
    </location>
</feature>
<dbReference type="Pfam" id="PF00361">
    <property type="entry name" value="Proton_antipo_M"/>
    <property type="match status" value="1"/>
</dbReference>
<evidence type="ECO:0000256" key="3">
    <source>
        <dbReference type="ARBA" id="ARBA00022692"/>
    </source>
</evidence>
<evidence type="ECO:0000256" key="5">
    <source>
        <dbReference type="ARBA" id="ARBA00023136"/>
    </source>
</evidence>
<dbReference type="InterPro" id="IPR001516">
    <property type="entry name" value="Proton_antipo_N"/>
</dbReference>
<gene>
    <name evidence="9" type="primary">fpoL_2</name>
    <name evidence="9" type="ORF">HAPAU_12220</name>
</gene>
<dbReference type="PANTHER" id="PTHR42703">
    <property type="entry name" value="NADH DEHYDROGENASE"/>
    <property type="match status" value="1"/>
</dbReference>
<comment type="subcellular location">
    <subcellularLocation>
        <location evidence="1">Cell membrane</location>
        <topology evidence="1">Multi-pass membrane protein</topology>
    </subcellularLocation>
</comment>
<keyword evidence="2" id="KW-1003">Cell membrane</keyword>
<keyword evidence="3 6" id="KW-0812">Transmembrane</keyword>
<evidence type="ECO:0000256" key="6">
    <source>
        <dbReference type="SAM" id="Phobius"/>
    </source>
</evidence>
<dbReference type="EC" id="1.12.98.3" evidence="9"/>
<keyword evidence="9" id="KW-0560">Oxidoreductase</keyword>
<keyword evidence="10" id="KW-1185">Reference proteome</keyword>
<feature type="transmembrane region" description="Helical" evidence="6">
    <location>
        <begin position="397"/>
        <end position="424"/>
    </location>
</feature>
<dbReference type="GO" id="GO:0005886">
    <property type="term" value="C:plasma membrane"/>
    <property type="evidence" value="ECO:0007669"/>
    <property type="project" value="UniProtKB-SubCell"/>
</dbReference>
<feature type="transmembrane region" description="Helical" evidence="6">
    <location>
        <begin position="206"/>
        <end position="226"/>
    </location>
</feature>
<feature type="transmembrane region" description="Helical" evidence="6">
    <location>
        <begin position="259"/>
        <end position="279"/>
    </location>
</feature>
<organism evidence="9 10">
    <name type="scientific">Halalkalicoccus paucihalophilus</name>
    <dbReference type="NCBI Taxonomy" id="1008153"/>
    <lineage>
        <taxon>Archaea</taxon>
        <taxon>Methanobacteriati</taxon>
        <taxon>Methanobacteriota</taxon>
        <taxon>Stenosarchaea group</taxon>
        <taxon>Halobacteria</taxon>
        <taxon>Halobacteriales</taxon>
        <taxon>Halococcaceae</taxon>
        <taxon>Halalkalicoccus</taxon>
    </lineage>
</organism>
<keyword evidence="4 6" id="KW-1133">Transmembrane helix</keyword>
<feature type="transmembrane region" description="Helical" evidence="6">
    <location>
        <begin position="73"/>
        <end position="99"/>
    </location>
</feature>
<evidence type="ECO:0000259" key="8">
    <source>
        <dbReference type="Pfam" id="PF00662"/>
    </source>
</evidence>
<proteinExistence type="predicted"/>
<sequence>MTDQFVVAPMLVALVSIVLTLGTRRRLGTQIALSVAGALAYAGTVLAIVWRVVFSPGASPVTYQLGGWPAPFGITLVADALSAFMLSMVAVVGLAALVFSVSYMTPDEQRVFYHPLFHCLLLGVSGAFLTGDLFNLFVWFEVMLLSSYVFVAFYGRKKHTRAALWYVVLNLVGSVVMLVAIGGLYSITGTLNMADMARRLADPAAFGIRVEAVVGLSALLFAVFALKAGLVPFQFWVPAAYRAAPLPVTALLAGVTKKVGLYAIVRLYFTVFGATRLSVSIPGVGGDSLLAFYGVVLFCLATASVLVGGLGALAADELEGVFAYSSISQIGFIVVPLAIGAASARPAIQHLAILAALVYALNHALAKSTLFMAAGTVRSAIGTSRLRNLGGIASHSPALAGVFFVAALSLVGIPPLTGFFGKLLVFDVALRAESAFGLALLLGGTGLTIAYTTRVWNRAFWGEASPAVAASSPARVQLVVVVALAACIVAVGVGFDPVYRFADAAATAATDRGAYIDAVGLTGGAGA</sequence>
<evidence type="ECO:0000313" key="10">
    <source>
        <dbReference type="Proteomes" id="UP000075321"/>
    </source>
</evidence>
<dbReference type="InterPro" id="IPR050586">
    <property type="entry name" value="CPA3_Na-H_Antiporter_D"/>
</dbReference>
<dbReference type="InterPro" id="IPR001750">
    <property type="entry name" value="ND/Mrp_TM"/>
</dbReference>
<reference evidence="9 10" key="1">
    <citation type="submission" date="2016-02" db="EMBL/GenBank/DDBJ databases">
        <title>Genome sequence of Halalkalicoccus paucihalophilus DSM 24557.</title>
        <authorList>
            <person name="Poehlein A."/>
            <person name="Daniel R."/>
        </authorList>
    </citation>
    <scope>NUCLEOTIDE SEQUENCE [LARGE SCALE GENOMIC DNA]</scope>
    <source>
        <strain evidence="9 10">DSM 24557</strain>
    </source>
</reference>
<dbReference type="EMBL" id="LTAZ01000004">
    <property type="protein sequence ID" value="KYH26130.1"/>
    <property type="molecule type" value="Genomic_DNA"/>
</dbReference>
<dbReference type="PRINTS" id="PR01434">
    <property type="entry name" value="NADHDHGNASE5"/>
</dbReference>
<evidence type="ECO:0000256" key="2">
    <source>
        <dbReference type="ARBA" id="ARBA00022475"/>
    </source>
</evidence>
<feature type="transmembrane region" description="Helical" evidence="6">
    <location>
        <begin position="351"/>
        <end position="377"/>
    </location>
</feature>
<feature type="transmembrane region" description="Helical" evidence="6">
    <location>
        <begin position="111"/>
        <end position="130"/>
    </location>
</feature>
<dbReference type="GO" id="GO:0051911">
    <property type="term" value="F:Methanosarcina-phenazine hydrogenase activity"/>
    <property type="evidence" value="ECO:0007669"/>
    <property type="project" value="UniProtKB-EC"/>
</dbReference>
<feature type="transmembrane region" description="Helical" evidence="6">
    <location>
        <begin position="476"/>
        <end position="495"/>
    </location>
</feature>
<evidence type="ECO:0000256" key="1">
    <source>
        <dbReference type="ARBA" id="ARBA00004651"/>
    </source>
</evidence>
<dbReference type="AlphaFoldDB" id="A0A151AEY6"/>
<feature type="transmembrane region" description="Helical" evidence="6">
    <location>
        <begin position="291"/>
        <end position="315"/>
    </location>
</feature>
<evidence type="ECO:0000313" key="9">
    <source>
        <dbReference type="EMBL" id="KYH26130.1"/>
    </source>
</evidence>
<name>A0A151AEY6_9EURY</name>
<feature type="transmembrane region" description="Helical" evidence="6">
    <location>
        <begin position="162"/>
        <end position="186"/>
    </location>
</feature>
<dbReference type="OrthoDB" id="101192at2157"/>
<keyword evidence="5 6" id="KW-0472">Membrane</keyword>
<feature type="transmembrane region" description="Helical" evidence="6">
    <location>
        <begin position="436"/>
        <end position="456"/>
    </location>
</feature>